<protein>
    <recommendedName>
        <fullName evidence="2">DUF7135 domain-containing protein</fullName>
    </recommendedName>
</protein>
<evidence type="ECO:0000256" key="1">
    <source>
        <dbReference type="SAM" id="MobiDB-lite"/>
    </source>
</evidence>
<accession>A0AAW1VX04</accession>
<evidence type="ECO:0000313" key="4">
    <source>
        <dbReference type="Proteomes" id="UP001457282"/>
    </source>
</evidence>
<feature type="compositionally biased region" description="Basic and acidic residues" evidence="1">
    <location>
        <begin position="21"/>
        <end position="39"/>
    </location>
</feature>
<reference evidence="3 4" key="1">
    <citation type="journal article" date="2023" name="G3 (Bethesda)">
        <title>A chromosome-length genome assembly and annotation of blackberry (Rubus argutus, cv. 'Hillquist').</title>
        <authorList>
            <person name="Bruna T."/>
            <person name="Aryal R."/>
            <person name="Dudchenko O."/>
            <person name="Sargent D.J."/>
            <person name="Mead D."/>
            <person name="Buti M."/>
            <person name="Cavallini A."/>
            <person name="Hytonen T."/>
            <person name="Andres J."/>
            <person name="Pham M."/>
            <person name="Weisz D."/>
            <person name="Mascagni F."/>
            <person name="Usai G."/>
            <person name="Natali L."/>
            <person name="Bassil N."/>
            <person name="Fernandez G.E."/>
            <person name="Lomsadze A."/>
            <person name="Armour M."/>
            <person name="Olukolu B."/>
            <person name="Poorten T."/>
            <person name="Britton C."/>
            <person name="Davik J."/>
            <person name="Ashrafi H."/>
            <person name="Aiden E.L."/>
            <person name="Borodovsky M."/>
            <person name="Worthington M."/>
        </authorList>
    </citation>
    <scope>NUCLEOTIDE SEQUENCE [LARGE SCALE GENOMIC DNA]</scope>
    <source>
        <strain evidence="3">PI 553951</strain>
    </source>
</reference>
<gene>
    <name evidence="3" type="ORF">M0R45_036702</name>
</gene>
<keyword evidence="4" id="KW-1185">Reference proteome</keyword>
<dbReference type="AlphaFoldDB" id="A0AAW1VX04"/>
<evidence type="ECO:0000259" key="2">
    <source>
        <dbReference type="Pfam" id="PF23581"/>
    </source>
</evidence>
<sequence>MLGSELRRLQRGRRRIRRGRRSEDQVEDAQEKQPQKVPIEDIDAKLKALKLKYGPPSSSSSFSEKAVNLNLHNGGNTRKAKWIVSDKLTSFSYVKTLSGWLALTGKA</sequence>
<proteinExistence type="predicted"/>
<feature type="domain" description="DUF7135" evidence="2">
    <location>
        <begin position="30"/>
        <end position="97"/>
    </location>
</feature>
<feature type="compositionally biased region" description="Basic residues" evidence="1">
    <location>
        <begin position="9"/>
        <end position="20"/>
    </location>
</feature>
<feature type="region of interest" description="Disordered" evidence="1">
    <location>
        <begin position="1"/>
        <end position="39"/>
    </location>
</feature>
<name>A0AAW1VX04_RUBAR</name>
<organism evidence="3 4">
    <name type="scientific">Rubus argutus</name>
    <name type="common">Southern blackberry</name>
    <dbReference type="NCBI Taxonomy" id="59490"/>
    <lineage>
        <taxon>Eukaryota</taxon>
        <taxon>Viridiplantae</taxon>
        <taxon>Streptophyta</taxon>
        <taxon>Embryophyta</taxon>
        <taxon>Tracheophyta</taxon>
        <taxon>Spermatophyta</taxon>
        <taxon>Magnoliopsida</taxon>
        <taxon>eudicotyledons</taxon>
        <taxon>Gunneridae</taxon>
        <taxon>Pentapetalae</taxon>
        <taxon>rosids</taxon>
        <taxon>fabids</taxon>
        <taxon>Rosales</taxon>
        <taxon>Rosaceae</taxon>
        <taxon>Rosoideae</taxon>
        <taxon>Rosoideae incertae sedis</taxon>
        <taxon>Rubus</taxon>
    </lineage>
</organism>
<dbReference type="EMBL" id="JBEDUW010000007">
    <property type="protein sequence ID" value="KAK9912868.1"/>
    <property type="molecule type" value="Genomic_DNA"/>
</dbReference>
<comment type="caution">
    <text evidence="3">The sequence shown here is derived from an EMBL/GenBank/DDBJ whole genome shotgun (WGS) entry which is preliminary data.</text>
</comment>
<dbReference type="Pfam" id="PF23581">
    <property type="entry name" value="DUF7135"/>
    <property type="match status" value="1"/>
</dbReference>
<evidence type="ECO:0000313" key="3">
    <source>
        <dbReference type="EMBL" id="KAK9912868.1"/>
    </source>
</evidence>
<dbReference type="InterPro" id="IPR055559">
    <property type="entry name" value="CYPRO4_DUF7135"/>
</dbReference>
<dbReference type="Proteomes" id="UP001457282">
    <property type="component" value="Unassembled WGS sequence"/>
</dbReference>